<evidence type="ECO:0000256" key="9">
    <source>
        <dbReference type="ARBA" id="ARBA00022741"/>
    </source>
</evidence>
<dbReference type="Gene3D" id="3.40.50.450">
    <property type="match status" value="1"/>
</dbReference>
<keyword evidence="10" id="KW-0418">Kinase</keyword>
<proteinExistence type="inferred from homology"/>
<keyword evidence="13" id="KW-0324">Glycolysis</keyword>
<dbReference type="GO" id="GO:0016208">
    <property type="term" value="F:AMP binding"/>
    <property type="evidence" value="ECO:0007669"/>
    <property type="project" value="TreeGrafter"/>
</dbReference>
<dbReference type="InterPro" id="IPR000023">
    <property type="entry name" value="Phosphofructokinase_dom"/>
</dbReference>
<dbReference type="PANTHER" id="PTHR13697">
    <property type="entry name" value="PHOSPHOFRUCTOKINASE"/>
    <property type="match status" value="1"/>
</dbReference>
<dbReference type="InterPro" id="IPR022953">
    <property type="entry name" value="ATP_PFK"/>
</dbReference>
<evidence type="ECO:0000313" key="18">
    <source>
        <dbReference type="Proteomes" id="UP000078290"/>
    </source>
</evidence>
<dbReference type="InterPro" id="IPR012003">
    <property type="entry name" value="ATP_PFK_prok-type"/>
</dbReference>
<protein>
    <recommendedName>
        <fullName evidence="5">6-phosphofructokinase</fullName>
        <ecNumber evidence="5">2.7.1.11</ecNumber>
    </recommendedName>
</protein>
<sequence>MKIGIITSGGDAPGMNAVLYHLWARLSKDHHITFYKNGVAGLFNGEIVQLTADDLYSNLRAGGTIIGTSRVKDEEFRAKLKTFAPEIDVLIVLGGDGSLRYICRELNQYVSVIGIPCTIDNDVPGTDYSIGFDSACNFYLTMYDYLLKTGTSLRERIFILETLGGSTGFLATAVGSSLNADIVLIPELPFKTIEVAAKLERVVRSKGFAIAVVSEGIESEKTVHQLEEFCNHRIRFCRPGHIARGCTPTFRDIEMARRFSEYVEKSINERNFGISVVKQGNNFSHLSFETLNLLPHKIPEITENVQRGEYN</sequence>
<evidence type="ECO:0000256" key="2">
    <source>
        <dbReference type="ARBA" id="ARBA00002659"/>
    </source>
</evidence>
<dbReference type="InterPro" id="IPR035966">
    <property type="entry name" value="PKF_sf"/>
</dbReference>
<comment type="cofactor">
    <cofactor evidence="1">
        <name>Mg(2+)</name>
        <dbReference type="ChEBI" id="CHEBI:18420"/>
    </cofactor>
</comment>
<dbReference type="GO" id="GO:0048029">
    <property type="term" value="F:monosaccharide binding"/>
    <property type="evidence" value="ECO:0007669"/>
    <property type="project" value="TreeGrafter"/>
</dbReference>
<organism evidence="17 18">
    <name type="scientific">Parageobacillus thermoglucosidasius</name>
    <name type="common">Geobacillus thermoglucosidasius</name>
    <dbReference type="NCBI Taxonomy" id="1426"/>
    <lineage>
        <taxon>Bacteria</taxon>
        <taxon>Bacillati</taxon>
        <taxon>Bacillota</taxon>
        <taxon>Bacilli</taxon>
        <taxon>Bacillales</taxon>
        <taxon>Anoxybacillaceae</taxon>
        <taxon>Parageobacillus</taxon>
    </lineage>
</organism>
<dbReference type="PANTHER" id="PTHR13697:SF4">
    <property type="entry name" value="ATP-DEPENDENT 6-PHOSPHOFRUCTOKINASE"/>
    <property type="match status" value="1"/>
</dbReference>
<feature type="domain" description="Phosphofructokinase" evidence="16">
    <location>
        <begin position="2"/>
        <end position="260"/>
    </location>
</feature>
<evidence type="ECO:0000256" key="3">
    <source>
        <dbReference type="ARBA" id="ARBA00004496"/>
    </source>
</evidence>
<dbReference type="EC" id="2.7.1.11" evidence="5"/>
<dbReference type="EMBL" id="LXMA01000023">
    <property type="protein sequence ID" value="OAT72962.1"/>
    <property type="molecule type" value="Genomic_DNA"/>
</dbReference>
<keyword evidence="12" id="KW-0460">Magnesium</keyword>
<keyword evidence="9" id="KW-0547">Nucleotide-binding</keyword>
<dbReference type="GO" id="GO:0030388">
    <property type="term" value="P:fructose 1,6-bisphosphate metabolic process"/>
    <property type="evidence" value="ECO:0007669"/>
    <property type="project" value="TreeGrafter"/>
</dbReference>
<keyword evidence="8" id="KW-0479">Metal-binding</keyword>
<dbReference type="PIRSF" id="PIRSF000532">
    <property type="entry name" value="ATP_PFK_prok"/>
    <property type="match status" value="1"/>
</dbReference>
<evidence type="ECO:0000256" key="15">
    <source>
        <dbReference type="ARBA" id="ARBA00048070"/>
    </source>
</evidence>
<dbReference type="GO" id="GO:0006002">
    <property type="term" value="P:fructose 6-phosphate metabolic process"/>
    <property type="evidence" value="ECO:0007669"/>
    <property type="project" value="InterPro"/>
</dbReference>
<dbReference type="Proteomes" id="UP000078290">
    <property type="component" value="Unassembled WGS sequence"/>
</dbReference>
<dbReference type="UniPathway" id="UPA00109">
    <property type="reaction ID" value="UER00182"/>
</dbReference>
<dbReference type="GO" id="GO:0061621">
    <property type="term" value="P:canonical glycolysis"/>
    <property type="evidence" value="ECO:0007669"/>
    <property type="project" value="TreeGrafter"/>
</dbReference>
<comment type="caution">
    <text evidence="17">The sequence shown here is derived from an EMBL/GenBank/DDBJ whole genome shotgun (WGS) entry which is preliminary data.</text>
</comment>
<evidence type="ECO:0000256" key="4">
    <source>
        <dbReference type="ARBA" id="ARBA00004679"/>
    </source>
</evidence>
<evidence type="ECO:0000313" key="17">
    <source>
        <dbReference type="EMBL" id="OAT72962.1"/>
    </source>
</evidence>
<dbReference type="GO" id="GO:0005945">
    <property type="term" value="C:6-phosphofructokinase complex"/>
    <property type="evidence" value="ECO:0007669"/>
    <property type="project" value="TreeGrafter"/>
</dbReference>
<evidence type="ECO:0000256" key="6">
    <source>
        <dbReference type="ARBA" id="ARBA00022490"/>
    </source>
</evidence>
<evidence type="ECO:0000259" key="16">
    <source>
        <dbReference type="Pfam" id="PF00365"/>
    </source>
</evidence>
<dbReference type="AlphaFoldDB" id="A0A1B7KSA1"/>
<keyword evidence="7" id="KW-0808">Transferase</keyword>
<gene>
    <name evidence="17" type="ORF">A7K69_08530</name>
</gene>
<evidence type="ECO:0000256" key="7">
    <source>
        <dbReference type="ARBA" id="ARBA00022679"/>
    </source>
</evidence>
<dbReference type="GO" id="GO:0046872">
    <property type="term" value="F:metal ion binding"/>
    <property type="evidence" value="ECO:0007669"/>
    <property type="project" value="UniProtKB-KW"/>
</dbReference>
<comment type="function">
    <text evidence="2">Catalyzes the phosphorylation of D-fructose 6-phosphate to fructose 1,6-bisphosphate by ATP, the first committing step of glycolysis.</text>
</comment>
<dbReference type="GO" id="GO:0042802">
    <property type="term" value="F:identical protein binding"/>
    <property type="evidence" value="ECO:0007669"/>
    <property type="project" value="TreeGrafter"/>
</dbReference>
<dbReference type="GO" id="GO:0070095">
    <property type="term" value="F:fructose-6-phosphate binding"/>
    <property type="evidence" value="ECO:0007669"/>
    <property type="project" value="TreeGrafter"/>
</dbReference>
<dbReference type="Gene3D" id="3.40.50.460">
    <property type="entry name" value="Phosphofructokinase domain"/>
    <property type="match status" value="1"/>
</dbReference>
<comment type="pathway">
    <text evidence="4">Carbohydrate degradation; glycolysis; D-glyceraldehyde 3-phosphate and glycerone phosphate from D-glucose: step 3/4.</text>
</comment>
<evidence type="ECO:0000256" key="1">
    <source>
        <dbReference type="ARBA" id="ARBA00001946"/>
    </source>
</evidence>
<evidence type="ECO:0000256" key="13">
    <source>
        <dbReference type="ARBA" id="ARBA00023152"/>
    </source>
</evidence>
<comment type="subcellular location">
    <subcellularLocation>
        <location evidence="3">Cytoplasm</location>
    </subcellularLocation>
</comment>
<comment type="catalytic activity">
    <reaction evidence="15">
        <text>beta-D-fructose 6-phosphate + ATP = beta-D-fructose 1,6-bisphosphate + ADP + H(+)</text>
        <dbReference type="Rhea" id="RHEA:16109"/>
        <dbReference type="ChEBI" id="CHEBI:15378"/>
        <dbReference type="ChEBI" id="CHEBI:30616"/>
        <dbReference type="ChEBI" id="CHEBI:32966"/>
        <dbReference type="ChEBI" id="CHEBI:57634"/>
        <dbReference type="ChEBI" id="CHEBI:456216"/>
        <dbReference type="EC" id="2.7.1.11"/>
    </reaction>
</comment>
<keyword evidence="6" id="KW-0963">Cytoplasm</keyword>
<evidence type="ECO:0000256" key="8">
    <source>
        <dbReference type="ARBA" id="ARBA00022723"/>
    </source>
</evidence>
<evidence type="ECO:0000256" key="14">
    <source>
        <dbReference type="ARBA" id="ARBA00038478"/>
    </source>
</evidence>
<evidence type="ECO:0000256" key="11">
    <source>
        <dbReference type="ARBA" id="ARBA00022840"/>
    </source>
</evidence>
<evidence type="ECO:0000256" key="5">
    <source>
        <dbReference type="ARBA" id="ARBA00012055"/>
    </source>
</evidence>
<dbReference type="GO" id="GO:0005524">
    <property type="term" value="F:ATP binding"/>
    <property type="evidence" value="ECO:0007669"/>
    <property type="project" value="UniProtKB-KW"/>
</dbReference>
<reference evidence="18" key="1">
    <citation type="submission" date="2016-05" db="EMBL/GenBank/DDBJ databases">
        <authorList>
            <person name="Wang W."/>
            <person name="Zhu L."/>
        </authorList>
    </citation>
    <scope>NUCLEOTIDE SEQUENCE [LARGE SCALE GENOMIC DNA]</scope>
    <source>
        <strain evidence="18">W-2</strain>
    </source>
</reference>
<dbReference type="OrthoDB" id="9802503at2"/>
<evidence type="ECO:0000256" key="10">
    <source>
        <dbReference type="ARBA" id="ARBA00022777"/>
    </source>
</evidence>
<dbReference type="GO" id="GO:0003872">
    <property type="term" value="F:6-phosphofructokinase activity"/>
    <property type="evidence" value="ECO:0007669"/>
    <property type="project" value="UniProtKB-EC"/>
</dbReference>
<name>A0A1B7KSA1_PARTM</name>
<accession>A0A1B7KSA1</accession>
<evidence type="ECO:0000256" key="12">
    <source>
        <dbReference type="ARBA" id="ARBA00022842"/>
    </source>
</evidence>
<dbReference type="Pfam" id="PF00365">
    <property type="entry name" value="PFK"/>
    <property type="match status" value="1"/>
</dbReference>
<dbReference type="PRINTS" id="PR00476">
    <property type="entry name" value="PHFRCTKINASE"/>
</dbReference>
<dbReference type="SUPFAM" id="SSF53784">
    <property type="entry name" value="Phosphofructokinase"/>
    <property type="match status" value="1"/>
</dbReference>
<keyword evidence="11" id="KW-0067">ATP-binding</keyword>
<dbReference type="RefSeq" id="WP_064551931.1">
    <property type="nucleotide sequence ID" value="NZ_LXMA01000023.1"/>
</dbReference>
<comment type="similarity">
    <text evidence="14">Belongs to the phosphofructokinase type A (PFKA) family.</text>
</comment>